<dbReference type="Proteomes" id="UP000269198">
    <property type="component" value="Unassembled WGS sequence"/>
</dbReference>
<accession>A0A3N0EEZ0</accession>
<evidence type="ECO:0000313" key="4">
    <source>
        <dbReference type="Proteomes" id="UP000269198"/>
    </source>
</evidence>
<feature type="region of interest" description="Disordered" evidence="1">
    <location>
        <begin position="55"/>
        <end position="78"/>
    </location>
</feature>
<dbReference type="AlphaFoldDB" id="A0A3N0EEZ0"/>
<feature type="domain" description="SseB protein N-terminal" evidence="2">
    <location>
        <begin position="24"/>
        <end position="153"/>
    </location>
</feature>
<evidence type="ECO:0000313" key="3">
    <source>
        <dbReference type="EMBL" id="RNL86426.1"/>
    </source>
</evidence>
<protein>
    <submittedName>
        <fullName evidence="3">SseB family protein</fullName>
    </submittedName>
</protein>
<dbReference type="InterPro" id="IPR009839">
    <property type="entry name" value="SseB_N"/>
</dbReference>
<feature type="region of interest" description="Disordered" evidence="1">
    <location>
        <begin position="1"/>
        <end position="20"/>
    </location>
</feature>
<proteinExistence type="predicted"/>
<evidence type="ECO:0000259" key="2">
    <source>
        <dbReference type="Pfam" id="PF07179"/>
    </source>
</evidence>
<organism evidence="3 4">
    <name type="scientific">Halostreptopolyspora alba</name>
    <dbReference type="NCBI Taxonomy" id="2487137"/>
    <lineage>
        <taxon>Bacteria</taxon>
        <taxon>Bacillati</taxon>
        <taxon>Actinomycetota</taxon>
        <taxon>Actinomycetes</taxon>
        <taxon>Streptosporangiales</taxon>
        <taxon>Nocardiopsidaceae</taxon>
        <taxon>Halostreptopolyspora</taxon>
    </lineage>
</organism>
<dbReference type="RefSeq" id="WP_123199951.1">
    <property type="nucleotide sequence ID" value="NZ_RJMB01000003.1"/>
</dbReference>
<feature type="compositionally biased region" description="Basic and acidic residues" evidence="1">
    <location>
        <begin position="11"/>
        <end position="20"/>
    </location>
</feature>
<dbReference type="Pfam" id="PF07179">
    <property type="entry name" value="SseB"/>
    <property type="match status" value="1"/>
</dbReference>
<evidence type="ECO:0000256" key="1">
    <source>
        <dbReference type="SAM" id="MobiDB-lite"/>
    </source>
</evidence>
<keyword evidence="4" id="KW-1185">Reference proteome</keyword>
<dbReference type="EMBL" id="RJMB01000003">
    <property type="protein sequence ID" value="RNL86426.1"/>
    <property type="molecule type" value="Genomic_DNA"/>
</dbReference>
<gene>
    <name evidence="3" type="ORF">EFW17_04255</name>
</gene>
<comment type="caution">
    <text evidence="3">The sequence shown here is derived from an EMBL/GenBank/DDBJ whole genome shotgun (WGS) entry which is preliminary data.</text>
</comment>
<sequence length="242" mass="26071">MTGPTIIGAQRFRDDDGSADPRVRQTLDAHARGTAGDRQVLSALGSSRLLVPVVTMPADGGADDPDEVGGEPAHRDHDTGTEVALPLMLGEDGRRGVLAFTGVDTMRSWRSDARPVPISTADACRAALDENVDALVVDVAGPVSYAVEGHFLATLAEHGEIPEPKEDPQVLATIYRITHTEFGIERVRIHESTRADIGVRLELDRRDNESMRRVADRMTTELAQLLPGGVELSAVVRAKRGE</sequence>
<dbReference type="OrthoDB" id="5188303at2"/>
<reference evidence="3 4" key="1">
    <citation type="submission" date="2018-11" db="EMBL/GenBank/DDBJ databases">
        <title>The genome draft of YIM 96095.</title>
        <authorList>
            <person name="Tang S.-K."/>
            <person name="Chunyu W.-X."/>
            <person name="Feng Y.-Z."/>
        </authorList>
    </citation>
    <scope>NUCLEOTIDE SEQUENCE [LARGE SCALE GENOMIC DNA]</scope>
    <source>
        <strain evidence="3 4">YIM 96095</strain>
    </source>
</reference>
<name>A0A3N0EEZ0_9ACTN</name>